<keyword evidence="3" id="KW-1185">Reference proteome</keyword>
<sequence>MNEEKINTMNNMILGKREETEKQISSRYNKLKEKLDLLKVAFQNDSATNEMLEEEYASLNHLSAHLSGKMSNMNGECKRKQKELVAMECKIDELKTRQNQAQNVLAKENMTINLLCSRMKLHKEKMDEFWNLENAQDQLKNLNMKKNLLEANKTQLEEKIETLKSKIMERKQGMQKLEEEIMILKKRNAAYLKRMQRKVEYLEQILESKKKTANFSLFKS</sequence>
<feature type="coiled-coil region" evidence="1">
    <location>
        <begin position="70"/>
        <end position="212"/>
    </location>
</feature>
<dbReference type="Proteomes" id="UP001461498">
    <property type="component" value="Unassembled WGS sequence"/>
</dbReference>
<dbReference type="Gene3D" id="1.10.287.1490">
    <property type="match status" value="1"/>
</dbReference>
<reference evidence="2 3" key="1">
    <citation type="submission" date="2022-12" db="EMBL/GenBank/DDBJ databases">
        <title>Chromosome-level genome assembly of true bugs.</title>
        <authorList>
            <person name="Ma L."/>
            <person name="Li H."/>
        </authorList>
    </citation>
    <scope>NUCLEOTIDE SEQUENCE [LARGE SCALE GENOMIC DNA]</scope>
    <source>
        <strain evidence="2">Lab_2022b</strain>
    </source>
</reference>
<name>A0AAW1CQS9_9HEMI</name>
<evidence type="ECO:0000313" key="3">
    <source>
        <dbReference type="Proteomes" id="UP001461498"/>
    </source>
</evidence>
<protein>
    <submittedName>
        <fullName evidence="2">Uncharacterized protein</fullName>
    </submittedName>
</protein>
<gene>
    <name evidence="2" type="ORF">O3M35_003203</name>
</gene>
<evidence type="ECO:0000256" key="1">
    <source>
        <dbReference type="SAM" id="Coils"/>
    </source>
</evidence>
<dbReference type="EMBL" id="JAPXFL010000012">
    <property type="protein sequence ID" value="KAK9498609.1"/>
    <property type="molecule type" value="Genomic_DNA"/>
</dbReference>
<accession>A0AAW1CQS9</accession>
<dbReference type="AlphaFoldDB" id="A0AAW1CQS9"/>
<keyword evidence="1" id="KW-0175">Coiled coil</keyword>
<evidence type="ECO:0000313" key="2">
    <source>
        <dbReference type="EMBL" id="KAK9498609.1"/>
    </source>
</evidence>
<proteinExistence type="predicted"/>
<comment type="caution">
    <text evidence="2">The sequence shown here is derived from an EMBL/GenBank/DDBJ whole genome shotgun (WGS) entry which is preliminary data.</text>
</comment>
<organism evidence="2 3">
    <name type="scientific">Rhynocoris fuscipes</name>
    <dbReference type="NCBI Taxonomy" id="488301"/>
    <lineage>
        <taxon>Eukaryota</taxon>
        <taxon>Metazoa</taxon>
        <taxon>Ecdysozoa</taxon>
        <taxon>Arthropoda</taxon>
        <taxon>Hexapoda</taxon>
        <taxon>Insecta</taxon>
        <taxon>Pterygota</taxon>
        <taxon>Neoptera</taxon>
        <taxon>Paraneoptera</taxon>
        <taxon>Hemiptera</taxon>
        <taxon>Heteroptera</taxon>
        <taxon>Panheteroptera</taxon>
        <taxon>Cimicomorpha</taxon>
        <taxon>Reduviidae</taxon>
        <taxon>Harpactorinae</taxon>
        <taxon>Harpactorini</taxon>
        <taxon>Rhynocoris</taxon>
    </lineage>
</organism>